<dbReference type="SUPFAM" id="SSF56281">
    <property type="entry name" value="Metallo-hydrolase/oxidoreductase"/>
    <property type="match status" value="1"/>
</dbReference>
<evidence type="ECO:0000313" key="9">
    <source>
        <dbReference type="Proteomes" id="UP001500621"/>
    </source>
</evidence>
<evidence type="ECO:0000313" key="8">
    <source>
        <dbReference type="EMBL" id="GAA4693708.1"/>
    </source>
</evidence>
<protein>
    <submittedName>
        <fullName evidence="8">ComEC/Rec2 family competence protein</fullName>
    </submittedName>
</protein>
<keyword evidence="4 6" id="KW-1133">Transmembrane helix</keyword>
<dbReference type="InterPro" id="IPR036866">
    <property type="entry name" value="RibonucZ/Hydroxyglut_hydro"/>
</dbReference>
<comment type="subcellular location">
    <subcellularLocation>
        <location evidence="1">Cell membrane</location>
        <topology evidence="1">Multi-pass membrane protein</topology>
    </subcellularLocation>
</comment>
<dbReference type="CDD" id="cd07731">
    <property type="entry name" value="ComA-like_MBL-fold"/>
    <property type="match status" value="1"/>
</dbReference>
<feature type="transmembrane region" description="Helical" evidence="6">
    <location>
        <begin position="234"/>
        <end position="256"/>
    </location>
</feature>
<feature type="transmembrane region" description="Helical" evidence="6">
    <location>
        <begin position="459"/>
        <end position="479"/>
    </location>
</feature>
<evidence type="ECO:0000259" key="7">
    <source>
        <dbReference type="SMART" id="SM00849"/>
    </source>
</evidence>
<feature type="transmembrane region" description="Helical" evidence="6">
    <location>
        <begin position="52"/>
        <end position="72"/>
    </location>
</feature>
<dbReference type="Pfam" id="PF00753">
    <property type="entry name" value="Lactamase_B"/>
    <property type="match status" value="1"/>
</dbReference>
<dbReference type="PANTHER" id="PTHR30619:SF1">
    <property type="entry name" value="RECOMBINATION PROTEIN 2"/>
    <property type="match status" value="1"/>
</dbReference>
<evidence type="ECO:0000256" key="3">
    <source>
        <dbReference type="ARBA" id="ARBA00022692"/>
    </source>
</evidence>
<accession>A0ABP8WS30</accession>
<dbReference type="InterPro" id="IPR004477">
    <property type="entry name" value="ComEC_N"/>
</dbReference>
<evidence type="ECO:0000256" key="4">
    <source>
        <dbReference type="ARBA" id="ARBA00022989"/>
    </source>
</evidence>
<evidence type="ECO:0000256" key="5">
    <source>
        <dbReference type="ARBA" id="ARBA00023136"/>
    </source>
</evidence>
<evidence type="ECO:0000256" key="1">
    <source>
        <dbReference type="ARBA" id="ARBA00004651"/>
    </source>
</evidence>
<dbReference type="PANTHER" id="PTHR30619">
    <property type="entry name" value="DNA INTERNALIZATION/COMPETENCE PROTEIN COMEC/REC2"/>
    <property type="match status" value="1"/>
</dbReference>
<dbReference type="EMBL" id="BAABIM010000004">
    <property type="protein sequence ID" value="GAA4693708.1"/>
    <property type="molecule type" value="Genomic_DNA"/>
</dbReference>
<dbReference type="Pfam" id="PF03772">
    <property type="entry name" value="Competence"/>
    <property type="match status" value="1"/>
</dbReference>
<feature type="domain" description="Metallo-beta-lactamase" evidence="7">
    <location>
        <begin position="519"/>
        <end position="716"/>
    </location>
</feature>
<dbReference type="Proteomes" id="UP001500621">
    <property type="component" value="Unassembled WGS sequence"/>
</dbReference>
<evidence type="ECO:0000256" key="6">
    <source>
        <dbReference type="SAM" id="Phobius"/>
    </source>
</evidence>
<feature type="transmembrane region" description="Helical" evidence="6">
    <location>
        <begin position="286"/>
        <end position="302"/>
    </location>
</feature>
<feature type="transmembrane region" description="Helical" evidence="6">
    <location>
        <begin position="389"/>
        <end position="411"/>
    </location>
</feature>
<comment type="caution">
    <text evidence="8">The sequence shown here is derived from an EMBL/GenBank/DDBJ whole genome shotgun (WGS) entry which is preliminary data.</text>
</comment>
<keyword evidence="9" id="KW-1185">Reference proteome</keyword>
<gene>
    <name evidence="8" type="ORF">GCM10023226_34510</name>
</gene>
<keyword evidence="5 6" id="KW-0472">Membrane</keyword>
<name>A0ABP8WS30_9ACTN</name>
<feature type="transmembrane region" description="Helical" evidence="6">
    <location>
        <begin position="24"/>
        <end position="40"/>
    </location>
</feature>
<feature type="transmembrane region" description="Helical" evidence="6">
    <location>
        <begin position="309"/>
        <end position="327"/>
    </location>
</feature>
<feature type="transmembrane region" description="Helical" evidence="6">
    <location>
        <begin position="362"/>
        <end position="383"/>
    </location>
</feature>
<dbReference type="InterPro" id="IPR052159">
    <property type="entry name" value="Competence_DNA_uptake"/>
</dbReference>
<evidence type="ECO:0000256" key="2">
    <source>
        <dbReference type="ARBA" id="ARBA00022475"/>
    </source>
</evidence>
<sequence>MPLLGAAAWAGALAATAWGGLGPALVGLGALVPAIVLVAARRAGRSDGLRRWAATVAALAVVALAVASLTWVRGLAVTEGPLAELAHERARVELVATVVSDPRQVDGGFEPRTAVRLQVTEVTARGVVVRLRSAVLVLGDDAWRGVELGERVRAGGRLAPGDRGVSALLTGATEPERLARPDLWWRGAAVVRQGIREAVAGRPADQRALVPALVDGDDAALDPGLEADFRTTGLTHLTAVSGTNLTLVVGFLLVLARWCRVRGRWLLLVGALGICGFVLLARTEPSVVRAATMGAVGLLALGSNGRHRALRALGLAVVVLLLVQPALATTAGFALSVLATAGIVLLGPGLRDALARWMPRWCAEAVAVPAAAQVACTPLVAAISGEVSLVAVVANLLVAPVVGPATVLGLVGGLVVLVLPPVGLVLGWGAGACVGWIAAVARRGADLPAASLGWGTGPASLLLLVVLCVLLVLVAPRVLARPRSTLLCCAVLGVAVCVRLPTPGWPPPGWVLVACDVGQGDALVLRSGPGSAVVVDAGPDPPAVEGCLDRLGVTEVPLVVLTHFHADHVDGLPGVLAGRRVGLVETSRTLDPSAGSQQVREQSAAAAVPASAAPYGTTRTVGEVRLQAVWPRPGPVVAGPGDGSAANDASVVLLAEVGGVRILLTGDIEPPSQALLARALPGLHVDVLKVPHHGSRYQDLDWLESLEAPLAVVSAGADNDYGHPAPDLLDALEDAGTEVGRTDEQGDVAVVVEAGEARLVTRD</sequence>
<keyword evidence="3 6" id="KW-0812">Transmembrane</keyword>
<organism evidence="8 9">
    <name type="scientific">Nocardioides nanhaiensis</name>
    <dbReference type="NCBI Taxonomy" id="1476871"/>
    <lineage>
        <taxon>Bacteria</taxon>
        <taxon>Bacillati</taxon>
        <taxon>Actinomycetota</taxon>
        <taxon>Actinomycetes</taxon>
        <taxon>Propionibacteriales</taxon>
        <taxon>Nocardioidaceae</taxon>
        <taxon>Nocardioides</taxon>
    </lineage>
</organism>
<proteinExistence type="predicted"/>
<dbReference type="RefSeq" id="WP_345268184.1">
    <property type="nucleotide sequence ID" value="NZ_BAABIM010000004.1"/>
</dbReference>
<dbReference type="Gene3D" id="3.60.15.10">
    <property type="entry name" value="Ribonuclease Z/Hydroxyacylglutathione hydrolase-like"/>
    <property type="match status" value="1"/>
</dbReference>
<keyword evidence="2" id="KW-1003">Cell membrane</keyword>
<dbReference type="NCBIfam" id="TIGR00360">
    <property type="entry name" value="ComEC_N-term"/>
    <property type="match status" value="1"/>
</dbReference>
<dbReference type="InterPro" id="IPR001279">
    <property type="entry name" value="Metallo-B-lactamas"/>
</dbReference>
<feature type="transmembrane region" description="Helical" evidence="6">
    <location>
        <begin position="263"/>
        <end position="280"/>
    </location>
</feature>
<feature type="transmembrane region" description="Helical" evidence="6">
    <location>
        <begin position="418"/>
        <end position="439"/>
    </location>
</feature>
<dbReference type="SMART" id="SM00849">
    <property type="entry name" value="Lactamase_B"/>
    <property type="match status" value="1"/>
</dbReference>
<reference evidence="9" key="1">
    <citation type="journal article" date="2019" name="Int. J. Syst. Evol. Microbiol.">
        <title>The Global Catalogue of Microorganisms (GCM) 10K type strain sequencing project: providing services to taxonomists for standard genome sequencing and annotation.</title>
        <authorList>
            <consortium name="The Broad Institute Genomics Platform"/>
            <consortium name="The Broad Institute Genome Sequencing Center for Infectious Disease"/>
            <person name="Wu L."/>
            <person name="Ma J."/>
        </authorList>
    </citation>
    <scope>NUCLEOTIDE SEQUENCE [LARGE SCALE GENOMIC DNA]</scope>
    <source>
        <strain evidence="9">JCM 18127</strain>
    </source>
</reference>
<dbReference type="InterPro" id="IPR035681">
    <property type="entry name" value="ComA-like_MBL"/>
</dbReference>